<keyword evidence="1" id="KW-0732">Signal</keyword>
<evidence type="ECO:0000313" key="2">
    <source>
        <dbReference type="EMBL" id="GEN98917.1"/>
    </source>
</evidence>
<evidence type="ECO:0000256" key="1">
    <source>
        <dbReference type="SAM" id="SignalP"/>
    </source>
</evidence>
<evidence type="ECO:0000313" key="3">
    <source>
        <dbReference type="Proteomes" id="UP000321464"/>
    </source>
</evidence>
<feature type="signal peptide" evidence="1">
    <location>
        <begin position="1"/>
        <end position="18"/>
    </location>
</feature>
<gene>
    <name evidence="2" type="ORF">NSE01_07500</name>
</gene>
<dbReference type="Proteomes" id="UP000321464">
    <property type="component" value="Unassembled WGS sequence"/>
</dbReference>
<protein>
    <submittedName>
        <fullName evidence="2">Uncharacterized protein</fullName>
    </submittedName>
</protein>
<keyword evidence="3" id="KW-1185">Reference proteome</keyword>
<dbReference type="OrthoDB" id="7426653at2"/>
<organism evidence="2 3">
    <name type="scientific">Novosphingobium sediminis</name>
    <dbReference type="NCBI Taxonomy" id="707214"/>
    <lineage>
        <taxon>Bacteria</taxon>
        <taxon>Pseudomonadati</taxon>
        <taxon>Pseudomonadota</taxon>
        <taxon>Alphaproteobacteria</taxon>
        <taxon>Sphingomonadales</taxon>
        <taxon>Sphingomonadaceae</taxon>
        <taxon>Novosphingobium</taxon>
    </lineage>
</organism>
<dbReference type="EMBL" id="BJYR01000005">
    <property type="protein sequence ID" value="GEN98917.1"/>
    <property type="molecule type" value="Genomic_DNA"/>
</dbReference>
<reference evidence="2 3" key="1">
    <citation type="submission" date="2019-07" db="EMBL/GenBank/DDBJ databases">
        <title>Whole genome shotgun sequence of Novosphingobium sediminis NBRC 106119.</title>
        <authorList>
            <person name="Hosoyama A."/>
            <person name="Uohara A."/>
            <person name="Ohji S."/>
            <person name="Ichikawa N."/>
        </authorList>
    </citation>
    <scope>NUCLEOTIDE SEQUENCE [LARGE SCALE GENOMIC DNA]</scope>
    <source>
        <strain evidence="2 3">NBRC 106119</strain>
    </source>
</reference>
<dbReference type="RefSeq" id="WP_147158288.1">
    <property type="nucleotide sequence ID" value="NZ_BJYR01000005.1"/>
</dbReference>
<sequence>MRRALLAAALLVASPATARDSLGIWNNWGAFSDAGVPRCYAIAMADKVVGRANELQPYFTVGNWPRRGARGEIHVRLSRKIGPGSTVTLSIGGQRFQLVAGAADAWAADKRMDAAVVAAMRSASSMSITARGTGRNFTDTYTLAGAASAMDAALLGCAQN</sequence>
<proteinExistence type="predicted"/>
<comment type="caution">
    <text evidence="2">The sequence shown here is derived from an EMBL/GenBank/DDBJ whole genome shotgun (WGS) entry which is preliminary data.</text>
</comment>
<feature type="chain" id="PRO_5021926070" evidence="1">
    <location>
        <begin position="19"/>
        <end position="160"/>
    </location>
</feature>
<name>A0A512AGR7_9SPHN</name>
<dbReference type="AlphaFoldDB" id="A0A512AGR7"/>
<accession>A0A512AGR7</accession>